<evidence type="ECO:0000313" key="2">
    <source>
        <dbReference type="EMBL" id="NMG82689.1"/>
    </source>
</evidence>
<dbReference type="Pfam" id="PF02661">
    <property type="entry name" value="Fic"/>
    <property type="match status" value="1"/>
</dbReference>
<dbReference type="AlphaFoldDB" id="A0A848D3R4"/>
<accession>A0A848D3R4</accession>
<name>A0A848D3R4_9EURY</name>
<comment type="caution">
    <text evidence="2">The sequence shown here is derived from an EMBL/GenBank/DDBJ whole genome shotgun (WGS) entry which is preliminary data.</text>
</comment>
<evidence type="ECO:0000259" key="1">
    <source>
        <dbReference type="PROSITE" id="PS51459"/>
    </source>
</evidence>
<organism evidence="2 3">
    <name type="scientific">Candidatus Ethanoperedens thermophilum</name>
    <dbReference type="NCBI Taxonomy" id="2766897"/>
    <lineage>
        <taxon>Archaea</taxon>
        <taxon>Methanobacteriati</taxon>
        <taxon>Methanobacteriota</taxon>
        <taxon>Stenosarchaea group</taxon>
        <taxon>Methanomicrobia</taxon>
        <taxon>Methanosarcinales</taxon>
        <taxon>Methanosarcinales incertae sedis</taxon>
        <taxon>GOM Arc I cluster</taxon>
        <taxon>Candidatus Ethanoperedens</taxon>
    </lineage>
</organism>
<dbReference type="PANTHER" id="PTHR13504:SF38">
    <property type="entry name" value="FIDO DOMAIN-CONTAINING PROTEIN"/>
    <property type="match status" value="1"/>
</dbReference>
<dbReference type="SUPFAM" id="SSF140931">
    <property type="entry name" value="Fic-like"/>
    <property type="match status" value="1"/>
</dbReference>
<evidence type="ECO:0000313" key="3">
    <source>
        <dbReference type="Proteomes" id="UP000606580"/>
    </source>
</evidence>
<dbReference type="InterPro" id="IPR003812">
    <property type="entry name" value="Fido"/>
</dbReference>
<dbReference type="PROSITE" id="PS51459">
    <property type="entry name" value="FIDO"/>
    <property type="match status" value="1"/>
</dbReference>
<dbReference type="InterPro" id="IPR040198">
    <property type="entry name" value="Fido_containing"/>
</dbReference>
<dbReference type="EMBL" id="WNEG01000016">
    <property type="protein sequence ID" value="NMG82689.1"/>
    <property type="molecule type" value="Genomic_DNA"/>
</dbReference>
<dbReference type="InterPro" id="IPR036597">
    <property type="entry name" value="Fido-like_dom_sf"/>
</dbReference>
<proteinExistence type="predicted"/>
<protein>
    <submittedName>
        <fullName evidence="2">Transposase</fullName>
    </submittedName>
</protein>
<reference evidence="2" key="1">
    <citation type="journal article" date="2020" name="MBio">
        <title>'Candidatus Ethanoperedens,' a Thermophilic Genus of Archaea Mediating the Anaerobic Oxidation of Ethane.</title>
        <authorList>
            <person name="Hahn C.J."/>
            <person name="Laso-Perez R."/>
            <person name="Vulcano F."/>
            <person name="Vaziourakis K.M."/>
            <person name="Stokke R."/>
            <person name="Steen I.H."/>
            <person name="Teske A."/>
            <person name="Boetius A."/>
            <person name="Liebeke M."/>
            <person name="Amann R."/>
            <person name="Knittel K."/>
            <person name="Wegener G."/>
        </authorList>
    </citation>
    <scope>NUCLEOTIDE SEQUENCE</scope>
    <source>
        <strain evidence="2">GoM-Arc1-LC-WB58</strain>
    </source>
</reference>
<gene>
    <name evidence="2" type="ORF">GIS02_00585</name>
</gene>
<dbReference type="Proteomes" id="UP000606580">
    <property type="component" value="Unassembled WGS sequence"/>
</dbReference>
<sequence>MKVPEKPKELQDIIRKNSSKVFKLLDDKSVMDFIVKCNREYIHWDKLRYENIPNEKNPEHIWAIMKIFRSQQYKPLKFNGWSFKYLLLDDALKKLHLMDKGAAGHLETGLESVNTGGKSRYIISTLMEEAIASSQLEGAATTRKIAKEILRLSKRPRNYSEQMIINGYETMQKIIKMTDEPLTPEIIIELQKNITKNTLKDAYDEGHFRNTNEIVVADPLKYERIYYTPPDYKIIKDLIEEFCEFANNDDGDFIHPVIKGIILHFLIGYIHPFSDGNGRTARTIFYWYVLSRGYWLFEYMSVSRIILRSKTKYSLAYLYTETDENDLTYFINYNLNAIEEALHDMETYIDKRQKEYSEALVLIRDIKDINLRQTGLLKEFMKNPEKIFVINEIMTTYNVAYDTARNDLLHLTELGHLEKIKMKNKYLFKLSKKNIRPW</sequence>
<feature type="domain" description="Fido" evidence="1">
    <location>
        <begin position="182"/>
        <end position="336"/>
    </location>
</feature>
<dbReference type="Gene3D" id="1.10.3290.10">
    <property type="entry name" value="Fido-like domain"/>
    <property type="match status" value="1"/>
</dbReference>
<dbReference type="PANTHER" id="PTHR13504">
    <property type="entry name" value="FIDO DOMAIN-CONTAINING PROTEIN DDB_G0283145"/>
    <property type="match status" value="1"/>
</dbReference>